<dbReference type="HOGENOM" id="CLU_2558603_0_0_1"/>
<keyword evidence="2" id="KW-1185">Reference proteome</keyword>
<proteinExistence type="predicted"/>
<organism evidence="1 2">
    <name type="scientific">Jaapia argillacea MUCL 33604</name>
    <dbReference type="NCBI Taxonomy" id="933084"/>
    <lineage>
        <taxon>Eukaryota</taxon>
        <taxon>Fungi</taxon>
        <taxon>Dikarya</taxon>
        <taxon>Basidiomycota</taxon>
        <taxon>Agaricomycotina</taxon>
        <taxon>Agaricomycetes</taxon>
        <taxon>Agaricomycetidae</taxon>
        <taxon>Jaapiales</taxon>
        <taxon>Jaapiaceae</taxon>
        <taxon>Jaapia</taxon>
    </lineage>
</organism>
<dbReference type="AlphaFoldDB" id="A0A067PM93"/>
<gene>
    <name evidence="1" type="ORF">JAAARDRAFT_530289</name>
</gene>
<evidence type="ECO:0000313" key="2">
    <source>
        <dbReference type="Proteomes" id="UP000027265"/>
    </source>
</evidence>
<evidence type="ECO:0000313" key="1">
    <source>
        <dbReference type="EMBL" id="KDQ51436.1"/>
    </source>
</evidence>
<dbReference type="Proteomes" id="UP000027265">
    <property type="component" value="Unassembled WGS sequence"/>
</dbReference>
<sequence length="82" mass="9290">MNLLHFRSFLTLGYCYLCILSLLLPLSYPKHDALLVGHTSYPFIPSTLRYQPLLPVHNLSTLICSTNSSHLHFSPTRTSCGR</sequence>
<name>A0A067PM93_9AGAM</name>
<reference evidence="2" key="1">
    <citation type="journal article" date="2014" name="Proc. Natl. Acad. Sci. U.S.A.">
        <title>Extensive sampling of basidiomycete genomes demonstrates inadequacy of the white-rot/brown-rot paradigm for wood decay fungi.</title>
        <authorList>
            <person name="Riley R."/>
            <person name="Salamov A.A."/>
            <person name="Brown D.W."/>
            <person name="Nagy L.G."/>
            <person name="Floudas D."/>
            <person name="Held B.W."/>
            <person name="Levasseur A."/>
            <person name="Lombard V."/>
            <person name="Morin E."/>
            <person name="Otillar R."/>
            <person name="Lindquist E.A."/>
            <person name="Sun H."/>
            <person name="LaButti K.M."/>
            <person name="Schmutz J."/>
            <person name="Jabbour D."/>
            <person name="Luo H."/>
            <person name="Baker S.E."/>
            <person name="Pisabarro A.G."/>
            <person name="Walton J.D."/>
            <person name="Blanchette R.A."/>
            <person name="Henrissat B."/>
            <person name="Martin F."/>
            <person name="Cullen D."/>
            <person name="Hibbett D.S."/>
            <person name="Grigoriev I.V."/>
        </authorList>
    </citation>
    <scope>NUCLEOTIDE SEQUENCE [LARGE SCALE GENOMIC DNA]</scope>
    <source>
        <strain evidence="2">MUCL 33604</strain>
    </source>
</reference>
<dbReference type="EMBL" id="KL197748">
    <property type="protein sequence ID" value="KDQ51436.1"/>
    <property type="molecule type" value="Genomic_DNA"/>
</dbReference>
<dbReference type="InParanoid" id="A0A067PM93"/>
<protein>
    <submittedName>
        <fullName evidence="1">Uncharacterized protein</fullName>
    </submittedName>
</protein>
<accession>A0A067PM93</accession>